<comment type="caution">
    <text evidence="1">The sequence shown here is derived from an EMBL/GenBank/DDBJ whole genome shotgun (WGS) entry which is preliminary data.</text>
</comment>
<accession>A0ABC9R7M3</accession>
<evidence type="ECO:0000313" key="2">
    <source>
        <dbReference type="Proteomes" id="UP000006976"/>
    </source>
</evidence>
<dbReference type="RefSeq" id="WP_002167761.1">
    <property type="nucleotide sequence ID" value="NZ_JH792251.1"/>
</dbReference>
<dbReference type="Gene3D" id="3.50.50.60">
    <property type="entry name" value="FAD/NAD(P)-binding domain"/>
    <property type="match status" value="2"/>
</dbReference>
<sequence length="445" mass="50281">MYDVTIIGAGVSSIFMAYSLAQSNKKILILDKGKALKDRHCPLDQGKVCNCTTCDKYFGFGGLGKSEGKFNYTNGFGGELEQKVGKKAFIQLMAEVDKILCQFGGSSVSKYSTENLNLTKRAEACGLQMLTTEVRHLGTTLSSNIFQQLYEFLLNKIDIRFHIDVQHVVKQQDHFKISTNQGTVHSKQLVFATGRSGTDWLKEMCSSLEIAQEQTRIDLGIRVEMKEHQLRSILKDTFETKLSYEHELFTATTYCMNPKGRIIRKYEDGLIMPDGQNFREQGTGTSNLNFTLFIPRYFPTLKEANVYASSIIKSINQGRDRIVIQRLEDLIKKQPTAENNMKHNRIQPTLHGDYGDLNEEIPPLYIEGLKKFLLRLEQFIQEPIDKDTLLYGIDGKFYAPTIKINNHFETSMDGLFLIGDCSCVTHSLSQAAASGLHVGKYLSDI</sequence>
<dbReference type="Proteomes" id="UP000006976">
    <property type="component" value="Unassembled WGS sequence"/>
</dbReference>
<proteinExistence type="predicted"/>
<dbReference type="SUPFAM" id="SSF51905">
    <property type="entry name" value="FAD/NAD(P)-binding domain"/>
    <property type="match status" value="1"/>
</dbReference>
<evidence type="ECO:0000313" key="1">
    <source>
        <dbReference type="EMBL" id="EJR43652.1"/>
    </source>
</evidence>
<gene>
    <name evidence="1" type="ORF">III_01727</name>
</gene>
<dbReference type="PANTHER" id="PTHR43106:SF1">
    <property type="entry name" value="DEHYDROGENASE-RELATED"/>
    <property type="match status" value="1"/>
</dbReference>
<dbReference type="PANTHER" id="PTHR43106">
    <property type="entry name" value="DEHYDROGENASE-RELATED"/>
    <property type="match status" value="1"/>
</dbReference>
<dbReference type="InterPro" id="IPR036188">
    <property type="entry name" value="FAD/NAD-bd_sf"/>
</dbReference>
<dbReference type="AlphaFoldDB" id="A0ABC9R7M3"/>
<evidence type="ECO:0008006" key="3">
    <source>
        <dbReference type="Google" id="ProtNLM"/>
    </source>
</evidence>
<dbReference type="EMBL" id="AHEV01000009">
    <property type="protein sequence ID" value="EJR43652.1"/>
    <property type="molecule type" value="Genomic_DNA"/>
</dbReference>
<reference evidence="1 2" key="1">
    <citation type="submission" date="2012-04" db="EMBL/GenBank/DDBJ databases">
        <title>The Genome Sequence of Bacillus cereus VD078.</title>
        <authorList>
            <consortium name="The Broad Institute Genome Sequencing Platform"/>
            <consortium name="The Broad Institute Genome Sequencing Center for Infectious Disease"/>
            <person name="Feldgarden M."/>
            <person name="Van der Auwera G.A."/>
            <person name="Mahillon J."/>
            <person name="Duprez V."/>
            <person name="Timmery S."/>
            <person name="Mattelet C."/>
            <person name="Dierick K."/>
            <person name="Sun M."/>
            <person name="Yu Z."/>
            <person name="Zhu L."/>
            <person name="Hu X."/>
            <person name="Shank E.B."/>
            <person name="Swiecicka I."/>
            <person name="Hansen B.M."/>
            <person name="Andrup L."/>
            <person name="Young S.K."/>
            <person name="Zeng Q."/>
            <person name="Gargeya S."/>
            <person name="Fitzgerald M."/>
            <person name="Haas B."/>
            <person name="Abouelleil A."/>
            <person name="Alvarado L."/>
            <person name="Arachchi H.M."/>
            <person name="Berlin A."/>
            <person name="Chapman S.B."/>
            <person name="Goldberg J."/>
            <person name="Griggs A."/>
            <person name="Gujja S."/>
            <person name="Hansen M."/>
            <person name="Howarth C."/>
            <person name="Imamovic A."/>
            <person name="Larimer J."/>
            <person name="McCowen C."/>
            <person name="Montmayeur A."/>
            <person name="Murphy C."/>
            <person name="Neiman D."/>
            <person name="Pearson M."/>
            <person name="Priest M."/>
            <person name="Roberts A."/>
            <person name="Saif S."/>
            <person name="Shea T."/>
            <person name="Sisk P."/>
            <person name="Sykes S."/>
            <person name="Wortman J."/>
            <person name="Nusbaum C."/>
            <person name="Birren B."/>
        </authorList>
    </citation>
    <scope>NUCLEOTIDE SEQUENCE [LARGE SCALE GENOMIC DNA]</scope>
    <source>
        <strain evidence="1 2">VD078</strain>
    </source>
</reference>
<protein>
    <recommendedName>
        <fullName evidence="3">NAD(FAD)-utilizing dehydrogenase</fullName>
    </recommendedName>
</protein>
<organism evidence="1 2">
    <name type="scientific">Bacillus mycoides</name>
    <dbReference type="NCBI Taxonomy" id="1405"/>
    <lineage>
        <taxon>Bacteria</taxon>
        <taxon>Bacillati</taxon>
        <taxon>Bacillota</taxon>
        <taxon>Bacilli</taxon>
        <taxon>Bacillales</taxon>
        <taxon>Bacillaceae</taxon>
        <taxon>Bacillus</taxon>
        <taxon>Bacillus cereus group</taxon>
    </lineage>
</organism>
<name>A0ABC9R7M3_BACMY</name>